<dbReference type="EMBL" id="ML978124">
    <property type="protein sequence ID" value="KAF2100789.1"/>
    <property type="molecule type" value="Genomic_DNA"/>
</dbReference>
<dbReference type="OrthoDB" id="5355528at2759"/>
<feature type="compositionally biased region" description="Polar residues" evidence="2">
    <location>
        <begin position="552"/>
        <end position="564"/>
    </location>
</feature>
<name>A0A9P4IK47_9PEZI</name>
<evidence type="ECO:0000256" key="2">
    <source>
        <dbReference type="SAM" id="MobiDB-lite"/>
    </source>
</evidence>
<feature type="region of interest" description="Disordered" evidence="2">
    <location>
        <begin position="375"/>
        <end position="431"/>
    </location>
</feature>
<feature type="region of interest" description="Disordered" evidence="2">
    <location>
        <begin position="1"/>
        <end position="34"/>
    </location>
</feature>
<gene>
    <name evidence="4" type="ORF">NA57DRAFT_54861</name>
</gene>
<proteinExistence type="predicted"/>
<feature type="region of interest" description="Disordered" evidence="2">
    <location>
        <begin position="535"/>
        <end position="564"/>
    </location>
</feature>
<feature type="compositionally biased region" description="Basic residues" evidence="2">
    <location>
        <begin position="648"/>
        <end position="657"/>
    </location>
</feature>
<feature type="compositionally biased region" description="Polar residues" evidence="2">
    <location>
        <begin position="1"/>
        <end position="13"/>
    </location>
</feature>
<evidence type="ECO:0000313" key="4">
    <source>
        <dbReference type="EMBL" id="KAF2100789.1"/>
    </source>
</evidence>
<feature type="region of interest" description="Disordered" evidence="2">
    <location>
        <begin position="469"/>
        <end position="517"/>
    </location>
</feature>
<keyword evidence="5" id="KW-1185">Reference proteome</keyword>
<evidence type="ECO:0000313" key="5">
    <source>
        <dbReference type="Proteomes" id="UP000799772"/>
    </source>
</evidence>
<sequence>MDNASHSGANASQKRAKGEPARKRVKGDVAKGLDGAPKSTPNWVCWNIAAMRDQLKQPQIPEQLRTDLDALLSAMQERKDLVVYNTPSAAQAEQATMLVRLYHELISPPGSHAATKSSLPPALSERLAGDMLRKQDELRELQKQLAKCDVSLEQLRRVSIVPYPGYDRALAEASNNVGPLVETPEGYVMPQYPQPWNIPQSPYTRHYQKWLIPDPRFDPAVMVKEQTHVPLGGRMTRNSQTAALTNLADPNAGATVAQEDPNASHRDPMIMKNSRGEWVKLSCSKCDKNRFRNIQGFLNHYRLAHKWTYPSQLAAADENGVPVEDIDASLYEDAPKTTSKPLARSIVPPPPLITPSTGLGSMPTPRIFSPVTVVTQTHRRPQAAEPFAHPFNTPDGDQRAAHHRGRSQRDPNVSASDHVNQAPSASSDSESAALSYLAQRLGSREKLPNGCPRNLQQLKQMIEMLREPVPVDSDSDDDGTQTPSKTAKGSKNGKARMAQSSQSRGSHGKVKSNITTSARTDYSADILDRPAFSGMGLPASQARSQAHLEHSVATTTQHGASENGYVNTAHAKPTATLPMPVSYFPMNSDDLSPHNEPDMVSDRGDDDDFQPEPTEPAPPSPTGKRVRVRNDAEDEMQDGAQEPAHTPAPKRARGRPKKTQDTES</sequence>
<feature type="compositionally biased region" description="Basic and acidic residues" evidence="2">
    <location>
        <begin position="591"/>
        <end position="603"/>
    </location>
</feature>
<evidence type="ECO:0000256" key="1">
    <source>
        <dbReference type="SAM" id="Coils"/>
    </source>
</evidence>
<reference evidence="4" key="1">
    <citation type="journal article" date="2020" name="Stud. Mycol.">
        <title>101 Dothideomycetes genomes: a test case for predicting lifestyles and emergence of pathogens.</title>
        <authorList>
            <person name="Haridas S."/>
            <person name="Albert R."/>
            <person name="Binder M."/>
            <person name="Bloem J."/>
            <person name="Labutti K."/>
            <person name="Salamov A."/>
            <person name="Andreopoulos B."/>
            <person name="Baker S."/>
            <person name="Barry K."/>
            <person name="Bills G."/>
            <person name="Bluhm B."/>
            <person name="Cannon C."/>
            <person name="Castanera R."/>
            <person name="Culley D."/>
            <person name="Daum C."/>
            <person name="Ezra D."/>
            <person name="Gonzalez J."/>
            <person name="Henrissat B."/>
            <person name="Kuo A."/>
            <person name="Liang C."/>
            <person name="Lipzen A."/>
            <person name="Lutzoni F."/>
            <person name="Magnuson J."/>
            <person name="Mondo S."/>
            <person name="Nolan M."/>
            <person name="Ohm R."/>
            <person name="Pangilinan J."/>
            <person name="Park H.-J."/>
            <person name="Ramirez L."/>
            <person name="Alfaro M."/>
            <person name="Sun H."/>
            <person name="Tritt A."/>
            <person name="Yoshinaga Y."/>
            <person name="Zwiers L.-H."/>
            <person name="Turgeon B."/>
            <person name="Goodwin S."/>
            <person name="Spatafora J."/>
            <person name="Crous P."/>
            <person name="Grigoriev I."/>
        </authorList>
    </citation>
    <scope>NUCLEOTIDE SEQUENCE</scope>
    <source>
        <strain evidence="4">CBS 133067</strain>
    </source>
</reference>
<feature type="compositionally biased region" description="Low complexity" evidence="2">
    <location>
        <begin position="422"/>
        <end position="431"/>
    </location>
</feature>
<feature type="compositionally biased region" description="Basic and acidic residues" evidence="2">
    <location>
        <begin position="16"/>
        <end position="31"/>
    </location>
</feature>
<feature type="region of interest" description="Disordered" evidence="2">
    <location>
        <begin position="580"/>
        <end position="664"/>
    </location>
</feature>
<accession>A0A9P4IK47</accession>
<organism evidence="4 5">
    <name type="scientific">Rhizodiscina lignyota</name>
    <dbReference type="NCBI Taxonomy" id="1504668"/>
    <lineage>
        <taxon>Eukaryota</taxon>
        <taxon>Fungi</taxon>
        <taxon>Dikarya</taxon>
        <taxon>Ascomycota</taxon>
        <taxon>Pezizomycotina</taxon>
        <taxon>Dothideomycetes</taxon>
        <taxon>Pleosporomycetidae</taxon>
        <taxon>Aulographales</taxon>
        <taxon>Rhizodiscinaceae</taxon>
        <taxon>Rhizodiscina</taxon>
    </lineage>
</organism>
<evidence type="ECO:0000259" key="3">
    <source>
        <dbReference type="Pfam" id="PF25909"/>
    </source>
</evidence>
<keyword evidence="1" id="KW-0175">Coiled coil</keyword>
<dbReference type="Proteomes" id="UP000799772">
    <property type="component" value="Unassembled WGS sequence"/>
</dbReference>
<feature type="compositionally biased region" description="Polar residues" evidence="2">
    <location>
        <begin position="410"/>
        <end position="421"/>
    </location>
</feature>
<feature type="coiled-coil region" evidence="1">
    <location>
        <begin position="124"/>
        <end position="158"/>
    </location>
</feature>
<dbReference type="AlphaFoldDB" id="A0A9P4IK47"/>
<feature type="domain" description="AHC1-like C2H2 zinc-finger" evidence="3">
    <location>
        <begin position="267"/>
        <end position="319"/>
    </location>
</feature>
<dbReference type="InterPro" id="IPR058706">
    <property type="entry name" value="zf-C2H2_AHC1-like"/>
</dbReference>
<feature type="compositionally biased region" description="Polar residues" evidence="2">
    <location>
        <begin position="480"/>
        <end position="489"/>
    </location>
</feature>
<comment type="caution">
    <text evidence="4">The sequence shown here is derived from an EMBL/GenBank/DDBJ whole genome shotgun (WGS) entry which is preliminary data.</text>
</comment>
<protein>
    <recommendedName>
        <fullName evidence="3">AHC1-like C2H2 zinc-finger domain-containing protein</fullName>
    </recommendedName>
</protein>
<dbReference type="Pfam" id="PF25909">
    <property type="entry name" value="zf-C2H2_AHC1"/>
    <property type="match status" value="1"/>
</dbReference>